<accession>A0A6C0H7E3</accession>
<dbReference type="Gene3D" id="3.50.4.10">
    <property type="entry name" value="Hepatocyte Growth Factor"/>
    <property type="match status" value="1"/>
</dbReference>
<dbReference type="InterPro" id="IPR036426">
    <property type="entry name" value="Bulb-type_lectin_dom_sf"/>
</dbReference>
<name>A0A6C0H7E3_9ZZZZ</name>
<dbReference type="Gene3D" id="2.90.10.10">
    <property type="entry name" value="Bulb-type lectin domain"/>
    <property type="match status" value="1"/>
</dbReference>
<protein>
    <recommendedName>
        <fullName evidence="1">Apple domain-containing protein</fullName>
    </recommendedName>
</protein>
<dbReference type="PROSITE" id="PS50948">
    <property type="entry name" value="PAN"/>
    <property type="match status" value="1"/>
</dbReference>
<dbReference type="AlphaFoldDB" id="A0A6C0H7E3"/>
<sequence>MNLKSKLLKDYNNELDNIIDTQHNTIQSITNYYKRTNPKSNPYLGKNIQLKNGIIGYVTNKGVFKWYNNNSNDFLGKNGCPKEIIQVDITTNLYDTPGSFIPTIPPLLVGTPMITGQSCGFEGTNVILSYPSNNTSFIGCFNDNKNRTMELQSNSSNSFTFDSCRDLAIQTNSKYFGLQNYSGTTAQCGLSNDLSNIQQYGQVSDYTTTILWQSNTSEPNSTMKLDVGGNIIIFSMDGNIVKTIETGDSINCKNGAIISNINATWGANCPGAEIGNATNSINSIINNTSSYNYIIGDNYNGSSPDTSGVCAKNFDAYYTCGNINKTGHVPGESFGQNFVFDCSQEIDSCICNLILQDDGNMCIYKKKSDTLVWSSNTVASDPNPNWISSLGKNGINYITSNYGLNTNEWIGSKDGSLKLIMESNGNLVLYTSTKSTSCNKKSDGNIYGGPWVNAVYEISDDSQKDLGKIGYVDNDANLHIYPNSLLKNGKDYQQYPGFDSVGNDIYSIQNTTINQCQDLCDDNEDCFAFVVDTANNCYLKNNQATSKQSNNLTNLFVKKKEIINSNSCPKSYNPIDSTLWNNYNLSSDMTENTPCGINSEIPPPNYSNLNQLSSTIYSNTNNIKQKINNLQTQFDKEGMTNMLNESKLFVESEHYKYILFTVTSILLGIITINGI</sequence>
<dbReference type="EMBL" id="MN739888">
    <property type="protein sequence ID" value="QHT76075.1"/>
    <property type="molecule type" value="Genomic_DNA"/>
</dbReference>
<evidence type="ECO:0000313" key="2">
    <source>
        <dbReference type="EMBL" id="QHT76075.1"/>
    </source>
</evidence>
<dbReference type="Pfam" id="PF00024">
    <property type="entry name" value="PAN_1"/>
    <property type="match status" value="1"/>
</dbReference>
<dbReference type="SUPFAM" id="SSF51110">
    <property type="entry name" value="alpha-D-mannose-specific plant lectins"/>
    <property type="match status" value="1"/>
</dbReference>
<reference evidence="2" key="1">
    <citation type="journal article" date="2020" name="Nature">
        <title>Giant virus diversity and host interactions through global metagenomics.</title>
        <authorList>
            <person name="Schulz F."/>
            <person name="Roux S."/>
            <person name="Paez-Espino D."/>
            <person name="Jungbluth S."/>
            <person name="Walsh D.A."/>
            <person name="Denef V.J."/>
            <person name="McMahon K.D."/>
            <person name="Konstantinidis K.T."/>
            <person name="Eloe-Fadrosh E.A."/>
            <person name="Kyrpides N.C."/>
            <person name="Woyke T."/>
        </authorList>
    </citation>
    <scope>NUCLEOTIDE SEQUENCE</scope>
    <source>
        <strain evidence="2">GVMAG-M-3300023179-71</strain>
    </source>
</reference>
<organism evidence="2">
    <name type="scientific">viral metagenome</name>
    <dbReference type="NCBI Taxonomy" id="1070528"/>
    <lineage>
        <taxon>unclassified sequences</taxon>
        <taxon>metagenomes</taxon>
        <taxon>organismal metagenomes</taxon>
    </lineage>
</organism>
<evidence type="ECO:0000259" key="1">
    <source>
        <dbReference type="PROSITE" id="PS50948"/>
    </source>
</evidence>
<dbReference type="InterPro" id="IPR003609">
    <property type="entry name" value="Pan_app"/>
</dbReference>
<feature type="domain" description="Apple" evidence="1">
    <location>
        <begin position="486"/>
        <end position="568"/>
    </location>
</feature>
<proteinExistence type="predicted"/>